<evidence type="ECO:0000313" key="4">
    <source>
        <dbReference type="Proteomes" id="UP000015525"/>
    </source>
</evidence>
<dbReference type="GO" id="GO:0006351">
    <property type="term" value="P:DNA-templated transcription"/>
    <property type="evidence" value="ECO:0007669"/>
    <property type="project" value="TreeGrafter"/>
</dbReference>
<dbReference type="GO" id="GO:0043565">
    <property type="term" value="F:sequence-specific DNA binding"/>
    <property type="evidence" value="ECO:0007669"/>
    <property type="project" value="TreeGrafter"/>
</dbReference>
<evidence type="ECO:0000256" key="1">
    <source>
        <dbReference type="ARBA" id="ARBA00009437"/>
    </source>
</evidence>
<reference evidence="3 4" key="1">
    <citation type="journal article" date="2013" name="Genome Announc.">
        <title>Draft Genome Sequence of Sphingobium quisquiliarum Strain P25T, a Novel Hexachlorocyclohexane (HCH)-Degrading Bacterium Isolated from an HCH Dumpsite.</title>
        <authorList>
            <person name="Kumar Singh A."/>
            <person name="Sangwan N."/>
            <person name="Sharma A."/>
            <person name="Gupta V."/>
            <person name="Khurana J.P."/>
            <person name="Lal R."/>
        </authorList>
    </citation>
    <scope>NUCLEOTIDE SEQUENCE [LARGE SCALE GENOMIC DNA]</scope>
    <source>
        <strain evidence="3 4">P25</strain>
    </source>
</reference>
<name>T0GNN0_9SPHN</name>
<dbReference type="AlphaFoldDB" id="T0GNN0"/>
<dbReference type="InterPro" id="IPR058163">
    <property type="entry name" value="LysR-type_TF_proteobact-type"/>
</dbReference>
<organism evidence="3 4">
    <name type="scientific">Sphingobium quisquiliarum P25</name>
    <dbReference type="NCBI Taxonomy" id="1329909"/>
    <lineage>
        <taxon>Bacteria</taxon>
        <taxon>Pseudomonadati</taxon>
        <taxon>Pseudomonadota</taxon>
        <taxon>Alphaproteobacteria</taxon>
        <taxon>Sphingomonadales</taxon>
        <taxon>Sphingomonadaceae</taxon>
        <taxon>Sphingobium</taxon>
    </lineage>
</organism>
<gene>
    <name evidence="3" type="ORF">L288_17575</name>
</gene>
<proteinExistence type="inferred from homology"/>
<dbReference type="Pfam" id="PF03466">
    <property type="entry name" value="LysR_substrate"/>
    <property type="match status" value="1"/>
</dbReference>
<accession>T0GNN0</accession>
<comment type="caution">
    <text evidence="3">The sequence shown here is derived from an EMBL/GenBank/DDBJ whole genome shotgun (WGS) entry which is preliminary data.</text>
</comment>
<keyword evidence="4" id="KW-1185">Reference proteome</keyword>
<dbReference type="Gene3D" id="3.40.190.290">
    <property type="match status" value="1"/>
</dbReference>
<protein>
    <recommendedName>
        <fullName evidence="2">LysR substrate-binding domain-containing protein</fullName>
    </recommendedName>
</protein>
<dbReference type="PANTHER" id="PTHR30537:SF74">
    <property type="entry name" value="HTH-TYPE TRANSCRIPTIONAL REGULATOR TRPI"/>
    <property type="match status" value="1"/>
</dbReference>
<dbReference type="InterPro" id="IPR005119">
    <property type="entry name" value="LysR_subst-bd"/>
</dbReference>
<sequence>MRHGSGQWAGVLSERLFDENVTLLGRPDDWQTNDEIDIRQAISQTNLFLSQHRREDFQRWNETLPGGPTRPAAVTIVDSSGLGLKAAIDGAGITFAGIEIAACDIAAERLGPIMPHQVPANAGYYLCYPPALERDRRIRNVRTWMLAEAAKTCRPAERETR</sequence>
<dbReference type="PANTHER" id="PTHR30537">
    <property type="entry name" value="HTH-TYPE TRANSCRIPTIONAL REGULATOR"/>
    <property type="match status" value="1"/>
</dbReference>
<dbReference type="EMBL" id="ATHO01000152">
    <property type="protein sequence ID" value="EQB01633.1"/>
    <property type="molecule type" value="Genomic_DNA"/>
</dbReference>
<dbReference type="GO" id="GO:0003700">
    <property type="term" value="F:DNA-binding transcription factor activity"/>
    <property type="evidence" value="ECO:0007669"/>
    <property type="project" value="TreeGrafter"/>
</dbReference>
<dbReference type="Proteomes" id="UP000015525">
    <property type="component" value="Unassembled WGS sequence"/>
</dbReference>
<evidence type="ECO:0000313" key="3">
    <source>
        <dbReference type="EMBL" id="EQB01633.1"/>
    </source>
</evidence>
<evidence type="ECO:0000259" key="2">
    <source>
        <dbReference type="Pfam" id="PF03466"/>
    </source>
</evidence>
<comment type="similarity">
    <text evidence="1">Belongs to the LysR transcriptional regulatory family.</text>
</comment>
<dbReference type="RefSeq" id="WP_021239550.1">
    <property type="nucleotide sequence ID" value="NZ_ATHO01000152.1"/>
</dbReference>
<dbReference type="SUPFAM" id="SSF53850">
    <property type="entry name" value="Periplasmic binding protein-like II"/>
    <property type="match status" value="1"/>
</dbReference>
<feature type="domain" description="LysR substrate-binding" evidence="2">
    <location>
        <begin position="2"/>
        <end position="149"/>
    </location>
</feature>